<keyword evidence="2" id="KW-1185">Reference proteome</keyword>
<proteinExistence type="predicted"/>
<gene>
    <name evidence="1" type="ORF">E5288_WYG006821</name>
</gene>
<comment type="caution">
    <text evidence="1">The sequence shown here is derived from an EMBL/GenBank/DDBJ whole genome shotgun (WGS) entry which is preliminary data.</text>
</comment>
<protein>
    <submittedName>
        <fullName evidence="1">Uncharacterized protein</fullName>
    </submittedName>
</protein>
<evidence type="ECO:0000313" key="2">
    <source>
        <dbReference type="Proteomes" id="UP000322234"/>
    </source>
</evidence>
<organism evidence="1 2">
    <name type="scientific">Bos mutus</name>
    <name type="common">wild yak</name>
    <dbReference type="NCBI Taxonomy" id="72004"/>
    <lineage>
        <taxon>Eukaryota</taxon>
        <taxon>Metazoa</taxon>
        <taxon>Chordata</taxon>
        <taxon>Craniata</taxon>
        <taxon>Vertebrata</taxon>
        <taxon>Euteleostomi</taxon>
        <taxon>Mammalia</taxon>
        <taxon>Eutheria</taxon>
        <taxon>Laurasiatheria</taxon>
        <taxon>Artiodactyla</taxon>
        <taxon>Ruminantia</taxon>
        <taxon>Pecora</taxon>
        <taxon>Bovidae</taxon>
        <taxon>Bovinae</taxon>
        <taxon>Bos</taxon>
    </lineage>
</organism>
<dbReference type="Proteomes" id="UP000322234">
    <property type="component" value="Unassembled WGS sequence"/>
</dbReference>
<dbReference type="AlphaFoldDB" id="A0A6B0RLZ3"/>
<accession>A0A6B0RLZ3</accession>
<dbReference type="EMBL" id="VBQZ03000068">
    <property type="protein sequence ID" value="MXQ91190.1"/>
    <property type="molecule type" value="Genomic_DNA"/>
</dbReference>
<name>A0A6B0RLZ3_9CETA</name>
<sequence length="81" mass="9267">MALKKEMDGRHTGAIVNAAFLKKCKETGLLDALLEEILDKLHLIQERLTDETTSKSDCEEIRLHFLTGDCLKTHLQIFKQQ</sequence>
<evidence type="ECO:0000313" key="1">
    <source>
        <dbReference type="EMBL" id="MXQ91190.1"/>
    </source>
</evidence>
<reference evidence="1" key="1">
    <citation type="submission" date="2019-10" db="EMBL/GenBank/DDBJ databases">
        <title>The sequence and de novo assembly of the wild yak genome.</title>
        <authorList>
            <person name="Liu Y."/>
        </authorList>
    </citation>
    <scope>NUCLEOTIDE SEQUENCE [LARGE SCALE GENOMIC DNA]</scope>
    <source>
        <strain evidence="1">WY2019</strain>
    </source>
</reference>